<dbReference type="OrthoDB" id="426438at2759"/>
<dbReference type="Pfam" id="PF10149">
    <property type="entry name" value="TM231"/>
    <property type="match status" value="1"/>
</dbReference>
<comment type="similarity">
    <text evidence="2">Belongs to the TMEM231 family.</text>
</comment>
<dbReference type="GO" id="GO:0032880">
    <property type="term" value="P:regulation of protein localization"/>
    <property type="evidence" value="ECO:0007669"/>
    <property type="project" value="TreeGrafter"/>
</dbReference>
<evidence type="ECO:0000256" key="1">
    <source>
        <dbReference type="ARBA" id="ARBA00004272"/>
    </source>
</evidence>
<keyword evidence="8 12" id="KW-0472">Membrane</keyword>
<dbReference type="EMBL" id="HBIW01022473">
    <property type="protein sequence ID" value="CAE0703921.1"/>
    <property type="molecule type" value="Transcribed_RNA"/>
</dbReference>
<dbReference type="GO" id="GO:0060170">
    <property type="term" value="C:ciliary membrane"/>
    <property type="evidence" value="ECO:0007669"/>
    <property type="project" value="UniProtKB-SubCell"/>
</dbReference>
<proteinExistence type="inferred from homology"/>
<evidence type="ECO:0000313" key="15">
    <source>
        <dbReference type="Proteomes" id="UP000789595"/>
    </source>
</evidence>
<evidence type="ECO:0000256" key="10">
    <source>
        <dbReference type="ARBA" id="ARBA00023273"/>
    </source>
</evidence>
<dbReference type="GO" id="GO:0035869">
    <property type="term" value="C:ciliary transition zone"/>
    <property type="evidence" value="ECO:0007669"/>
    <property type="project" value="TreeGrafter"/>
</dbReference>
<keyword evidence="9" id="KW-0325">Glycoprotein</keyword>
<dbReference type="AlphaFoldDB" id="A0A7S4ECR2"/>
<feature type="transmembrane region" description="Helical" evidence="12">
    <location>
        <begin position="21"/>
        <end position="42"/>
    </location>
</feature>
<keyword evidence="4" id="KW-1003">Cell membrane</keyword>
<evidence type="ECO:0000256" key="9">
    <source>
        <dbReference type="ARBA" id="ARBA00023180"/>
    </source>
</evidence>
<evidence type="ECO:0000256" key="7">
    <source>
        <dbReference type="ARBA" id="ARBA00023069"/>
    </source>
</evidence>
<sequence length="332" mass="38144">MAVEVYHEPLCRRYYASRCSCAYFFFLLIALVGLILPFFLAYTNVPSFWLKTHTYREQPSITFQHKVLGTLQGTKQIRGIDRQMQIVFSSMTDVENLYGPELRVCNLQNIELDFNRDGVTDEFHFTALCPLAKGETILGASVATFFRTKLSSRARVDFDSLAIAEHRDGMGGGSLFVDGDYILKQKWPFRAKGGYYLPYKRFPLLDPSDHKIKLQETLLPNIIFGYRNRNNTLDYVQQYKVWTPSPGVPDNHGAYANFNLTMVLRVPQQDVLYTPTASEVLKDAWLKYLAIFVVVKYLLEFFASFVAYNQLVDTTMRVETPHEREGVKATSL</sequence>
<organism evidence="13">
    <name type="scientific">Pelagomonas calceolata</name>
    <dbReference type="NCBI Taxonomy" id="35677"/>
    <lineage>
        <taxon>Eukaryota</taxon>
        <taxon>Sar</taxon>
        <taxon>Stramenopiles</taxon>
        <taxon>Ochrophyta</taxon>
        <taxon>Pelagophyceae</taxon>
        <taxon>Pelagomonadales</taxon>
        <taxon>Pelagomonadaceae</taxon>
        <taxon>Pelagomonas</taxon>
    </lineage>
</organism>
<evidence type="ECO:0000313" key="13">
    <source>
        <dbReference type="EMBL" id="CAE0703921.1"/>
    </source>
</evidence>
<evidence type="ECO:0000256" key="2">
    <source>
        <dbReference type="ARBA" id="ARBA00009082"/>
    </source>
</evidence>
<keyword evidence="15" id="KW-1185">Reference proteome</keyword>
<comment type="function">
    <text evidence="11">Transmembrane component of the tectonic-like complex, a complex localized at the transition zone of primary cilia and acting as a barrier that prevents diffusion of transmembrane proteins between the cilia and plasma membranes. Required for ciliogenesis and sonic hedgehog/SHH signaling.</text>
</comment>
<evidence type="ECO:0000256" key="4">
    <source>
        <dbReference type="ARBA" id="ARBA00022475"/>
    </source>
</evidence>
<dbReference type="InterPro" id="IPR019306">
    <property type="entry name" value="TMEM231"/>
</dbReference>
<gene>
    <name evidence="13" type="ORF">PCAL00307_LOCUS19369</name>
    <name evidence="14" type="ORF">PECAL_4P14160</name>
</gene>
<reference evidence="13" key="1">
    <citation type="submission" date="2021-01" db="EMBL/GenBank/DDBJ databases">
        <authorList>
            <person name="Corre E."/>
            <person name="Pelletier E."/>
            <person name="Niang G."/>
            <person name="Scheremetjew M."/>
            <person name="Finn R."/>
            <person name="Kale V."/>
            <person name="Holt S."/>
            <person name="Cochrane G."/>
            <person name="Meng A."/>
            <person name="Brown T."/>
            <person name="Cohen L."/>
        </authorList>
    </citation>
    <scope>NUCLEOTIDE SEQUENCE</scope>
    <source>
        <strain evidence="13">CCMP1756</strain>
    </source>
</reference>
<keyword evidence="10" id="KW-0966">Cell projection</keyword>
<comment type="subcellular location">
    <subcellularLocation>
        <location evidence="1">Cell projection</location>
        <location evidence="1">Cilium membrane</location>
        <topology evidence="1">Multi-pass membrane protein</topology>
    </subcellularLocation>
</comment>
<name>A0A7S4ECR2_9STRA</name>
<reference evidence="14" key="2">
    <citation type="submission" date="2021-11" db="EMBL/GenBank/DDBJ databases">
        <authorList>
            <consortium name="Genoscope - CEA"/>
            <person name="William W."/>
        </authorList>
    </citation>
    <scope>NUCLEOTIDE SEQUENCE</scope>
</reference>
<dbReference type="PANTHER" id="PTHR14605:SF1">
    <property type="entry name" value="TRANSMEMBRANE PROTEIN 231"/>
    <property type="match status" value="1"/>
</dbReference>
<dbReference type="EMBL" id="CAKKNE010000004">
    <property type="protein sequence ID" value="CAH0374148.1"/>
    <property type="molecule type" value="Genomic_DNA"/>
</dbReference>
<accession>A0A7S4ECR2</accession>
<evidence type="ECO:0000256" key="6">
    <source>
        <dbReference type="ARBA" id="ARBA00022989"/>
    </source>
</evidence>
<evidence type="ECO:0000256" key="12">
    <source>
        <dbReference type="SAM" id="Phobius"/>
    </source>
</evidence>
<evidence type="ECO:0000256" key="11">
    <source>
        <dbReference type="ARBA" id="ARBA00024803"/>
    </source>
</evidence>
<dbReference type="GO" id="GO:0060271">
    <property type="term" value="P:cilium assembly"/>
    <property type="evidence" value="ECO:0007669"/>
    <property type="project" value="TreeGrafter"/>
</dbReference>
<keyword evidence="6 12" id="KW-1133">Transmembrane helix</keyword>
<evidence type="ECO:0000313" key="14">
    <source>
        <dbReference type="EMBL" id="CAH0374148.1"/>
    </source>
</evidence>
<dbReference type="Proteomes" id="UP000789595">
    <property type="component" value="Unassembled WGS sequence"/>
</dbReference>
<keyword evidence="5 12" id="KW-0812">Transmembrane</keyword>
<protein>
    <recommendedName>
        <fullName evidence="3">Transmembrane protein 231</fullName>
    </recommendedName>
</protein>
<dbReference type="PANTHER" id="PTHR14605">
    <property type="entry name" value="CHST5 PROTEIN"/>
    <property type="match status" value="1"/>
</dbReference>
<evidence type="ECO:0000256" key="8">
    <source>
        <dbReference type="ARBA" id="ARBA00023136"/>
    </source>
</evidence>
<evidence type="ECO:0000256" key="3">
    <source>
        <dbReference type="ARBA" id="ARBA00015087"/>
    </source>
</evidence>
<keyword evidence="7" id="KW-0969">Cilium</keyword>
<evidence type="ECO:0000256" key="5">
    <source>
        <dbReference type="ARBA" id="ARBA00022692"/>
    </source>
</evidence>